<feature type="transmembrane region" description="Helical" evidence="1">
    <location>
        <begin position="6"/>
        <end position="28"/>
    </location>
</feature>
<accession>A0AAE3GLX0</accession>
<keyword evidence="1" id="KW-0472">Membrane</keyword>
<organism evidence="2 3">
    <name type="scientific">Goodfellowiella coeruleoviolacea</name>
    <dbReference type="NCBI Taxonomy" id="334858"/>
    <lineage>
        <taxon>Bacteria</taxon>
        <taxon>Bacillati</taxon>
        <taxon>Actinomycetota</taxon>
        <taxon>Actinomycetes</taxon>
        <taxon>Pseudonocardiales</taxon>
        <taxon>Pseudonocardiaceae</taxon>
        <taxon>Goodfellowiella</taxon>
    </lineage>
</organism>
<evidence type="ECO:0000313" key="2">
    <source>
        <dbReference type="EMBL" id="MCP2169704.1"/>
    </source>
</evidence>
<proteinExistence type="predicted"/>
<keyword evidence="3" id="KW-1185">Reference proteome</keyword>
<evidence type="ECO:0000256" key="1">
    <source>
        <dbReference type="SAM" id="Phobius"/>
    </source>
</evidence>
<dbReference type="RefSeq" id="WP_253778889.1">
    <property type="nucleotide sequence ID" value="NZ_JAMTCK010000020.1"/>
</dbReference>
<dbReference type="EMBL" id="JAMTCK010000020">
    <property type="protein sequence ID" value="MCP2169704.1"/>
    <property type="molecule type" value="Genomic_DNA"/>
</dbReference>
<dbReference type="Proteomes" id="UP001206128">
    <property type="component" value="Unassembled WGS sequence"/>
</dbReference>
<keyword evidence="1" id="KW-0812">Transmembrane</keyword>
<name>A0AAE3GLX0_9PSEU</name>
<protein>
    <submittedName>
        <fullName evidence="2">Uncharacterized protein</fullName>
    </submittedName>
</protein>
<gene>
    <name evidence="2" type="ORF">LX83_006590</name>
</gene>
<comment type="caution">
    <text evidence="2">The sequence shown here is derived from an EMBL/GenBank/DDBJ whole genome shotgun (WGS) entry which is preliminary data.</text>
</comment>
<evidence type="ECO:0000313" key="3">
    <source>
        <dbReference type="Proteomes" id="UP001206128"/>
    </source>
</evidence>
<keyword evidence="1" id="KW-1133">Transmembrane helix</keyword>
<dbReference type="AlphaFoldDB" id="A0AAE3GLX0"/>
<sequence length="97" mass="10850">METRFVLSYVLFHGLLAVALYRGLLAVMDWADHRWATRITPERPCPEIPDAPGAVAARIPLFTRVQPAEPEFSSPWGSSSATSAYTVRHARELQRVS</sequence>
<reference evidence="2" key="1">
    <citation type="submission" date="2022-06" db="EMBL/GenBank/DDBJ databases">
        <title>Genomic Encyclopedia of Archaeal and Bacterial Type Strains, Phase II (KMG-II): from individual species to whole genera.</title>
        <authorList>
            <person name="Goeker M."/>
        </authorList>
    </citation>
    <scope>NUCLEOTIDE SEQUENCE</scope>
    <source>
        <strain evidence="2">DSM 43935</strain>
    </source>
</reference>